<dbReference type="Gene3D" id="3.90.226.10">
    <property type="entry name" value="2-enoyl-CoA Hydratase, Chain A, domain 1"/>
    <property type="match status" value="1"/>
</dbReference>
<evidence type="ECO:0000313" key="1">
    <source>
        <dbReference type="EMBL" id="MCD2195124.1"/>
    </source>
</evidence>
<keyword evidence="2" id="KW-1185">Reference proteome</keyword>
<dbReference type="InterPro" id="IPR001753">
    <property type="entry name" value="Enoyl-CoA_hydra/iso"/>
</dbReference>
<dbReference type="Proteomes" id="UP001199469">
    <property type="component" value="Unassembled WGS sequence"/>
</dbReference>
<protein>
    <submittedName>
        <fullName evidence="1">Enoyl-CoA hydratase-related protein</fullName>
    </submittedName>
</protein>
<dbReference type="EMBL" id="JAJNDB010000003">
    <property type="protein sequence ID" value="MCD2195124.1"/>
    <property type="molecule type" value="Genomic_DNA"/>
</dbReference>
<name>A0ABS8PAH7_9PSEU</name>
<dbReference type="InterPro" id="IPR029045">
    <property type="entry name" value="ClpP/crotonase-like_dom_sf"/>
</dbReference>
<accession>A0ABS8PAH7</accession>
<reference evidence="1 2" key="1">
    <citation type="submission" date="2021-11" db="EMBL/GenBank/DDBJ databases">
        <title>Draft genome sequence of Actinomycetospora sp. SF1 isolated from the rhizosphere soil.</title>
        <authorList>
            <person name="Duangmal K."/>
            <person name="Chantavorakit T."/>
        </authorList>
    </citation>
    <scope>NUCLEOTIDE SEQUENCE [LARGE SCALE GENOMIC DNA]</scope>
    <source>
        <strain evidence="1 2">TBRC 5722</strain>
    </source>
</reference>
<organism evidence="1 2">
    <name type="scientific">Actinomycetospora endophytica</name>
    <dbReference type="NCBI Taxonomy" id="2291215"/>
    <lineage>
        <taxon>Bacteria</taxon>
        <taxon>Bacillati</taxon>
        <taxon>Actinomycetota</taxon>
        <taxon>Actinomycetes</taxon>
        <taxon>Pseudonocardiales</taxon>
        <taxon>Pseudonocardiaceae</taxon>
        <taxon>Actinomycetospora</taxon>
    </lineage>
</organism>
<dbReference type="PANTHER" id="PTHR11941:SF54">
    <property type="entry name" value="ENOYL-COA HYDRATASE, MITOCHONDRIAL"/>
    <property type="match status" value="1"/>
</dbReference>
<gene>
    <name evidence="1" type="ORF">LQ327_17290</name>
</gene>
<sequence length="255" mass="26507">MSDDVVTWTRHERVLVVRLASPPVNALSAAVAAGLDAAVDAFEISDARVLVIVSDLPGFFVAGADIKAMAGFDEDDMARYLVSLRRPIERIAAAGRPSIAVIEGQALGGGLELAMAATLRVAGRGARLGLPETRLGLIPGAGGTQRLPRLVGRGRALDLLLTPRTVGAAEAHAIGLVDRIVAAGGEEEAGLAWAAELASLPTSALTAVLRSVDDAHDLPLTKGLAREADRVADLFAGEDAREGVAAFLERRDPDF</sequence>
<dbReference type="RefSeq" id="WP_230735859.1">
    <property type="nucleotide sequence ID" value="NZ_JAJNDB010000003.1"/>
</dbReference>
<comment type="caution">
    <text evidence="1">The sequence shown here is derived from an EMBL/GenBank/DDBJ whole genome shotgun (WGS) entry which is preliminary data.</text>
</comment>
<dbReference type="SUPFAM" id="SSF52096">
    <property type="entry name" value="ClpP/crotonase"/>
    <property type="match status" value="1"/>
</dbReference>
<proteinExistence type="predicted"/>
<dbReference type="CDD" id="cd06558">
    <property type="entry name" value="crotonase-like"/>
    <property type="match status" value="1"/>
</dbReference>
<dbReference type="Pfam" id="PF00378">
    <property type="entry name" value="ECH_1"/>
    <property type="match status" value="1"/>
</dbReference>
<dbReference type="PANTHER" id="PTHR11941">
    <property type="entry name" value="ENOYL-COA HYDRATASE-RELATED"/>
    <property type="match status" value="1"/>
</dbReference>
<evidence type="ECO:0000313" key="2">
    <source>
        <dbReference type="Proteomes" id="UP001199469"/>
    </source>
</evidence>